<evidence type="ECO:0000256" key="3">
    <source>
        <dbReference type="ARBA" id="ARBA00022692"/>
    </source>
</evidence>
<dbReference type="PANTHER" id="PTHR38035">
    <property type="entry name" value="UPF0070 PROTEIN YFGM"/>
    <property type="match status" value="1"/>
</dbReference>
<protein>
    <recommendedName>
        <fullName evidence="8">Ancillary SecYEG translocon subunit</fullName>
    </recommendedName>
</protein>
<evidence type="ECO:0000259" key="10">
    <source>
        <dbReference type="Pfam" id="PF09976"/>
    </source>
</evidence>
<dbReference type="GO" id="GO:0044877">
    <property type="term" value="F:protein-containing complex binding"/>
    <property type="evidence" value="ECO:0007669"/>
    <property type="project" value="InterPro"/>
</dbReference>
<evidence type="ECO:0000256" key="8">
    <source>
        <dbReference type="ARBA" id="ARBA00024235"/>
    </source>
</evidence>
<dbReference type="SUPFAM" id="SSF48452">
    <property type="entry name" value="TPR-like"/>
    <property type="match status" value="1"/>
</dbReference>
<evidence type="ECO:0000313" key="11">
    <source>
        <dbReference type="EMBL" id="RMH94846.1"/>
    </source>
</evidence>
<keyword evidence="4 9" id="KW-1133">Transmembrane helix</keyword>
<name>A0A3M2HYQ4_9GAMM</name>
<keyword evidence="12" id="KW-1185">Reference proteome</keyword>
<evidence type="ECO:0000256" key="4">
    <source>
        <dbReference type="ARBA" id="ARBA00022989"/>
    </source>
</evidence>
<dbReference type="AlphaFoldDB" id="A0A3M2HYQ4"/>
<dbReference type="InterPro" id="IPR011990">
    <property type="entry name" value="TPR-like_helical_dom_sf"/>
</dbReference>
<evidence type="ECO:0000256" key="9">
    <source>
        <dbReference type="SAM" id="Phobius"/>
    </source>
</evidence>
<dbReference type="Gene3D" id="1.25.40.10">
    <property type="entry name" value="Tetratricopeptide repeat domain"/>
    <property type="match status" value="1"/>
</dbReference>
<evidence type="ECO:0000256" key="2">
    <source>
        <dbReference type="ARBA" id="ARBA00022475"/>
    </source>
</evidence>
<dbReference type="InterPro" id="IPR018704">
    <property type="entry name" value="SecYEG/CpoB_TPR"/>
</dbReference>
<feature type="transmembrane region" description="Helical" evidence="9">
    <location>
        <begin position="35"/>
        <end position="55"/>
    </location>
</feature>
<comment type="caution">
    <text evidence="11">The sequence shown here is derived from an EMBL/GenBank/DDBJ whole genome shotgun (WGS) entry which is preliminary data.</text>
</comment>
<dbReference type="EMBL" id="RFLY01000001">
    <property type="protein sequence ID" value="RMH94846.1"/>
    <property type="molecule type" value="Genomic_DNA"/>
</dbReference>
<dbReference type="InterPro" id="IPR026039">
    <property type="entry name" value="YfgM"/>
</dbReference>
<accession>A0A3M2HYQ4</accession>
<feature type="domain" description="Ancillary SecYEG translocon subunit/Cell division coordinator CpoB TPR" evidence="10">
    <location>
        <begin position="28"/>
        <end position="211"/>
    </location>
</feature>
<evidence type="ECO:0000256" key="7">
    <source>
        <dbReference type="ARBA" id="ARBA00024197"/>
    </source>
</evidence>
<dbReference type="Proteomes" id="UP000275012">
    <property type="component" value="Unassembled WGS sequence"/>
</dbReference>
<dbReference type="GO" id="GO:0005886">
    <property type="term" value="C:plasma membrane"/>
    <property type="evidence" value="ECO:0007669"/>
    <property type="project" value="UniProtKB-SubCell"/>
</dbReference>
<evidence type="ECO:0000256" key="6">
    <source>
        <dbReference type="ARBA" id="ARBA00023186"/>
    </source>
</evidence>
<keyword evidence="6" id="KW-0143">Chaperone</keyword>
<evidence type="ECO:0000313" key="12">
    <source>
        <dbReference type="Proteomes" id="UP000275012"/>
    </source>
</evidence>
<proteinExistence type="inferred from homology"/>
<dbReference type="PANTHER" id="PTHR38035:SF1">
    <property type="entry name" value="ANCILLARY SECYEG TRANSLOCON SUBUNIT"/>
    <property type="match status" value="1"/>
</dbReference>
<evidence type="ECO:0000256" key="1">
    <source>
        <dbReference type="ARBA" id="ARBA00004401"/>
    </source>
</evidence>
<keyword evidence="2" id="KW-1003">Cell membrane</keyword>
<sequence>MTLRPARQEKPKAMDELLNEHEQGERVRSWLQRNALSLIGGIGLGLGLIYGWQWWQSRQAAESQSQAMAYADFEKQLVASPETAAKAYDKIGVDTPYAALAGLELAKARVDMGKEAEALALLRKIKTGDAGIRAVIDQRIARLLVDTGKPAEAVALLGKGSDAAALEILGDAQARLGQGSLAKAAYQQALRSLEEGSPQRQLVELKLAEVGGNPEDGKAG</sequence>
<gene>
    <name evidence="11" type="ORF">EBB59_00700</name>
</gene>
<comment type="similarity">
    <text evidence="7">Belongs to the YfgM family.</text>
</comment>
<keyword evidence="5 9" id="KW-0472">Membrane</keyword>
<organism evidence="11 12">
    <name type="scientific">Solilutibacter pythonis</name>
    <dbReference type="NCBI Taxonomy" id="2483112"/>
    <lineage>
        <taxon>Bacteria</taxon>
        <taxon>Pseudomonadati</taxon>
        <taxon>Pseudomonadota</taxon>
        <taxon>Gammaproteobacteria</taxon>
        <taxon>Lysobacterales</taxon>
        <taxon>Lysobacteraceae</taxon>
        <taxon>Solilutibacter</taxon>
    </lineage>
</organism>
<comment type="subcellular location">
    <subcellularLocation>
        <location evidence="1">Cell membrane</location>
        <topology evidence="1">Single-pass type II membrane protein</topology>
    </subcellularLocation>
</comment>
<evidence type="ECO:0000256" key="5">
    <source>
        <dbReference type="ARBA" id="ARBA00023136"/>
    </source>
</evidence>
<keyword evidence="3 9" id="KW-0812">Transmembrane</keyword>
<dbReference type="Pfam" id="PF09976">
    <property type="entry name" value="TPR_21"/>
    <property type="match status" value="1"/>
</dbReference>
<reference evidence="11 12" key="1">
    <citation type="submission" date="2018-10" db="EMBL/GenBank/DDBJ databases">
        <title>Proposal of Lysobacter pythonis sp. nov. isolated from royal pythons (Python regius).</title>
        <authorList>
            <person name="Hans-Juergen B."/>
            <person name="Huptas C."/>
            <person name="Sandra B."/>
            <person name="Igor L."/>
            <person name="Joachim S."/>
            <person name="Siegfried S."/>
            <person name="Mareike W."/>
            <person name="Peter K."/>
        </authorList>
    </citation>
    <scope>NUCLEOTIDE SEQUENCE [LARGE SCALE GENOMIC DNA]</scope>
    <source>
        <strain evidence="11 12">4284/11</strain>
    </source>
</reference>